<evidence type="ECO:0000313" key="2">
    <source>
        <dbReference type="Proteomes" id="UP000095558"/>
    </source>
</evidence>
<dbReference type="RefSeq" id="WP_156327403.1">
    <property type="nucleotide sequence ID" value="NZ_CYYT01000004.1"/>
</dbReference>
<sequence length="58" mass="6694">MNGFKDKLNEEDIFVESESSNTSIVNVESIVKSNNKNNFNDLKDNIDIEREKFGQNNK</sequence>
<dbReference type="AlphaFoldDB" id="A0A173ZLK0"/>
<dbReference type="Proteomes" id="UP000095558">
    <property type="component" value="Unassembled WGS sequence"/>
</dbReference>
<name>A0A173ZLK0_9CLOT</name>
<dbReference type="GeneID" id="83013670"/>
<reference evidence="1 2" key="1">
    <citation type="submission" date="2015-09" db="EMBL/GenBank/DDBJ databases">
        <authorList>
            <consortium name="Pathogen Informatics"/>
        </authorList>
    </citation>
    <scope>NUCLEOTIDE SEQUENCE [LARGE SCALE GENOMIC DNA]</scope>
    <source>
        <strain evidence="1 2">2789STDY5834855</strain>
    </source>
</reference>
<organism evidence="1 2">
    <name type="scientific">Clostridium disporicum</name>
    <dbReference type="NCBI Taxonomy" id="84024"/>
    <lineage>
        <taxon>Bacteria</taxon>
        <taxon>Bacillati</taxon>
        <taxon>Bacillota</taxon>
        <taxon>Clostridia</taxon>
        <taxon>Eubacteriales</taxon>
        <taxon>Clostridiaceae</taxon>
        <taxon>Clostridium</taxon>
    </lineage>
</organism>
<proteinExistence type="predicted"/>
<protein>
    <submittedName>
        <fullName evidence="1">Uncharacterized protein</fullName>
    </submittedName>
</protein>
<gene>
    <name evidence="1" type="ORF">ERS852470_01531</name>
</gene>
<accession>A0A173ZLK0</accession>
<evidence type="ECO:0000313" key="1">
    <source>
        <dbReference type="EMBL" id="CUO13594.1"/>
    </source>
</evidence>
<dbReference type="EMBL" id="CYZV01000014">
    <property type="protein sequence ID" value="CUO13594.1"/>
    <property type="molecule type" value="Genomic_DNA"/>
</dbReference>